<dbReference type="OMA" id="GCTRGQQ"/>
<evidence type="ECO:0000256" key="1">
    <source>
        <dbReference type="SAM" id="MobiDB-lite"/>
    </source>
</evidence>
<dbReference type="AlphaFoldDB" id="A0A0P1AKZ9"/>
<dbReference type="PANTHER" id="PTHR31827">
    <property type="entry name" value="EMB|CAB89363.1"/>
    <property type="match status" value="1"/>
</dbReference>
<protein>
    <recommendedName>
        <fullName evidence="2">WRKY19-like zinc finger domain-containing protein</fullName>
    </recommendedName>
</protein>
<feature type="region of interest" description="Disordered" evidence="1">
    <location>
        <begin position="1"/>
        <end position="21"/>
    </location>
</feature>
<keyword evidence="4" id="KW-1185">Reference proteome</keyword>
<evidence type="ECO:0000313" key="3">
    <source>
        <dbReference type="EMBL" id="CEG41268.1"/>
    </source>
</evidence>
<sequence>MYVRQLQGDSTSPSYKEPLHGNTMDDGAFVESLFAPEMRPIVVGSSSLFPSLPTCGRVKALSNFVPTPPGSGNFIPPQPPNSLLGGGIVASSSYNLPFQAPNEETPQFVRINDEEMFGHMLHAQDFHDTQGKSATNNLALLLEPLELPRTTDTIMTKETLATSAATSNSTYGLDTTLMSNYPTTGQLYCQNYQFSTMATPHAWGQDTTSFHDTSTPQIIKQSVAQASVASSIMQHQPSPGSVDMYHPIVQSQPATSGIWLAMLNSNSPPQSTESLDRPSFSLTISPPASLTSNSLKELIVSADLETPSKASKRSRMECSSHSQEKATNLTKGRGKGFGKLAKGKKCVELDCMRRAQSNSRCKAHGGGARCQFTGPGGCNRSSQGGGFCRAHGGGKRCEFPGCTRGQQRKGRCYVHGGIRKCQFEKCEKKDRGNGFCIAHGGGKRCEHVGCSRAVRRGLLCQIHDVGNEERESLLM</sequence>
<dbReference type="InterPro" id="IPR056866">
    <property type="entry name" value="Znf_WRKY19"/>
</dbReference>
<reference evidence="4" key="1">
    <citation type="submission" date="2014-09" db="EMBL/GenBank/DDBJ databases">
        <authorList>
            <person name="Sharma Rahul"/>
            <person name="Thines Marco"/>
        </authorList>
    </citation>
    <scope>NUCLEOTIDE SEQUENCE [LARGE SCALE GENOMIC DNA]</scope>
</reference>
<dbReference type="STRING" id="4781.A0A0P1AKZ9"/>
<feature type="region of interest" description="Disordered" evidence="1">
    <location>
        <begin position="306"/>
        <end position="336"/>
    </location>
</feature>
<organism evidence="3 4">
    <name type="scientific">Plasmopara halstedii</name>
    <name type="common">Downy mildew of sunflower</name>
    <dbReference type="NCBI Taxonomy" id="4781"/>
    <lineage>
        <taxon>Eukaryota</taxon>
        <taxon>Sar</taxon>
        <taxon>Stramenopiles</taxon>
        <taxon>Oomycota</taxon>
        <taxon>Peronosporomycetes</taxon>
        <taxon>Peronosporales</taxon>
        <taxon>Peronosporaceae</taxon>
        <taxon>Plasmopara</taxon>
    </lineage>
</organism>
<dbReference type="Pfam" id="PF24906">
    <property type="entry name" value="Zf_WRKY19"/>
    <property type="match status" value="1"/>
</dbReference>
<proteinExistence type="predicted"/>
<dbReference type="OrthoDB" id="103388at2759"/>
<dbReference type="GeneID" id="36406681"/>
<evidence type="ECO:0000259" key="2">
    <source>
        <dbReference type="Pfam" id="PF24906"/>
    </source>
</evidence>
<name>A0A0P1AKZ9_PLAHL</name>
<feature type="domain" description="WRKY19-like zinc finger" evidence="2">
    <location>
        <begin position="419"/>
        <end position="441"/>
    </location>
</feature>
<dbReference type="PANTHER" id="PTHR31827:SF1">
    <property type="entry name" value="EMB|CAB89363.1"/>
    <property type="match status" value="1"/>
</dbReference>
<dbReference type="EMBL" id="CCYD01000553">
    <property type="protein sequence ID" value="CEG41268.1"/>
    <property type="molecule type" value="Genomic_DNA"/>
</dbReference>
<dbReference type="Proteomes" id="UP000054928">
    <property type="component" value="Unassembled WGS sequence"/>
</dbReference>
<evidence type="ECO:0000313" key="4">
    <source>
        <dbReference type="Proteomes" id="UP000054928"/>
    </source>
</evidence>
<feature type="compositionally biased region" description="Basic and acidic residues" evidence="1">
    <location>
        <begin position="314"/>
        <end position="324"/>
    </location>
</feature>
<dbReference type="RefSeq" id="XP_024577637.1">
    <property type="nucleotide sequence ID" value="XM_024727018.1"/>
</dbReference>
<accession>A0A0P1AKZ9</accession>